<dbReference type="InterPro" id="IPR012334">
    <property type="entry name" value="Pectin_lyas_fold"/>
</dbReference>
<proteinExistence type="predicted"/>
<dbReference type="InterPro" id="IPR011050">
    <property type="entry name" value="Pectin_lyase_fold/virulence"/>
</dbReference>
<dbReference type="OrthoDB" id="5488826at2"/>
<dbReference type="EMBL" id="FWXT01000001">
    <property type="protein sequence ID" value="SMC37932.1"/>
    <property type="molecule type" value="Genomic_DNA"/>
</dbReference>
<dbReference type="SUPFAM" id="SSF51126">
    <property type="entry name" value="Pectin lyase-like"/>
    <property type="match status" value="1"/>
</dbReference>
<evidence type="ECO:0000313" key="1">
    <source>
        <dbReference type="EMBL" id="SMC37932.1"/>
    </source>
</evidence>
<protein>
    <recommendedName>
        <fullName evidence="3">Right handed beta helix region</fullName>
    </recommendedName>
</protein>
<dbReference type="AlphaFoldDB" id="A0A1W1YP86"/>
<name>A0A1W1YP86_9SPHI</name>
<dbReference type="RefSeq" id="WP_084236323.1">
    <property type="nucleotide sequence ID" value="NZ_FWXT01000001.1"/>
</dbReference>
<reference evidence="2" key="1">
    <citation type="submission" date="2017-04" db="EMBL/GenBank/DDBJ databases">
        <authorList>
            <person name="Varghese N."/>
            <person name="Submissions S."/>
        </authorList>
    </citation>
    <scope>NUCLEOTIDE SEQUENCE [LARGE SCALE GENOMIC DNA]</scope>
    <source>
        <strain evidence="2">DSM 12126</strain>
    </source>
</reference>
<keyword evidence="2" id="KW-1185">Reference proteome</keyword>
<dbReference type="Proteomes" id="UP000192756">
    <property type="component" value="Unassembled WGS sequence"/>
</dbReference>
<accession>A0A1W1YP86</accession>
<organism evidence="1 2">
    <name type="scientific">Pedobacter africanus</name>
    <dbReference type="NCBI Taxonomy" id="151894"/>
    <lineage>
        <taxon>Bacteria</taxon>
        <taxon>Pseudomonadati</taxon>
        <taxon>Bacteroidota</taxon>
        <taxon>Sphingobacteriia</taxon>
        <taxon>Sphingobacteriales</taxon>
        <taxon>Sphingobacteriaceae</taxon>
        <taxon>Pedobacter</taxon>
    </lineage>
</organism>
<gene>
    <name evidence="1" type="ORF">SAMN04488524_0075</name>
</gene>
<dbReference type="STRING" id="151894.SAMN04488524_0075"/>
<sequence length="519" mass="55745">MISFILKGMKLGLIFCIAILPVVATAQQVGISVKSEWVYPNNSGKLAYKTLPGGDRIMDFSHAGYMGGGVKIPNPEIKITIAPIEGDNTKNIQQAIDQVSEMKLTRGFRGTVLLKAGVYNCEAPIMINASGVVLRGSGSDQNGTLINMTGKAHPCIVVRGNVVSKAAGKPVAFSDAYVPSGTYSFDLTNTAELKVGDTIRISRPVTTAWVKLMGMDTLVRDGKKQTWITGEITTDRIITRIDHKKVTVNIPLTDSYDPKYLGKQGTTVVKISSTGELSQVGIENLRMVSPDQTGTINESHHKAFTMSGLADGWARNIEVFNTVNSVSVTGRRITVDNLSIAHRLATTGAAKPADINGSGRQLLFNRCRITGDNMFFFGTGAKVTGPVVLLNCVFKGNGWIQPHQRWATGLLIDNCEVPDGGIDFMNRGAMGSGHGWSIGWAVAWNSKAKSFLNQQPPGAANWVIGGQGEKQKKAQPFNKDPFVAEGIYDAYGTPVTPGSLYLAQLAERLGPAALINIGY</sequence>
<evidence type="ECO:0008006" key="3">
    <source>
        <dbReference type="Google" id="ProtNLM"/>
    </source>
</evidence>
<evidence type="ECO:0000313" key="2">
    <source>
        <dbReference type="Proteomes" id="UP000192756"/>
    </source>
</evidence>
<dbReference type="Gene3D" id="2.160.20.10">
    <property type="entry name" value="Single-stranded right-handed beta-helix, Pectin lyase-like"/>
    <property type="match status" value="1"/>
</dbReference>